<reference evidence="1 2" key="1">
    <citation type="submission" date="2020-05" db="EMBL/GenBank/DDBJ databases">
        <title>Actinomadura verrucosospora NRRL-B18236 (PFL_A860) Genome sequencing and assembly.</title>
        <authorList>
            <person name="Samborskyy M."/>
        </authorList>
    </citation>
    <scope>NUCLEOTIDE SEQUENCE [LARGE SCALE GENOMIC DNA]</scope>
    <source>
        <strain evidence="1 2">NRRL:B18236</strain>
    </source>
</reference>
<accession>A0A7D3VT03</accession>
<keyword evidence="2" id="KW-1185">Reference proteome</keyword>
<evidence type="ECO:0000313" key="2">
    <source>
        <dbReference type="Proteomes" id="UP000501240"/>
    </source>
</evidence>
<dbReference type="Gene3D" id="3.40.50.1000">
    <property type="entry name" value="HAD superfamily/HAD-like"/>
    <property type="match status" value="1"/>
</dbReference>
<dbReference type="NCBIfam" id="TIGR01686">
    <property type="entry name" value="FkbH"/>
    <property type="match status" value="1"/>
</dbReference>
<organism evidence="1 2">
    <name type="scientific">Actinomadura verrucosospora</name>
    <dbReference type="NCBI Taxonomy" id="46165"/>
    <lineage>
        <taxon>Bacteria</taxon>
        <taxon>Bacillati</taxon>
        <taxon>Actinomycetota</taxon>
        <taxon>Actinomycetes</taxon>
        <taxon>Streptosporangiales</taxon>
        <taxon>Thermomonosporaceae</taxon>
        <taxon>Actinomadura</taxon>
    </lineage>
</organism>
<dbReference type="InterPro" id="IPR010033">
    <property type="entry name" value="HAD_SF_ppase_IIIC"/>
</dbReference>
<proteinExistence type="predicted"/>
<keyword evidence="1" id="KW-0808">Transferase</keyword>
<name>A0A7D3VT03_ACTVE</name>
<protein>
    <submittedName>
        <fullName evidence="1">Glyceryl transferase</fullName>
    </submittedName>
</protein>
<dbReference type="Pfam" id="PF00702">
    <property type="entry name" value="Hydrolase"/>
    <property type="match status" value="1"/>
</dbReference>
<dbReference type="InterPro" id="IPR010037">
    <property type="entry name" value="FkbH_domain"/>
</dbReference>
<dbReference type="NCBIfam" id="TIGR01681">
    <property type="entry name" value="HAD-SF-IIIC"/>
    <property type="match status" value="1"/>
</dbReference>
<dbReference type="InterPro" id="IPR036412">
    <property type="entry name" value="HAD-like_sf"/>
</dbReference>
<gene>
    <name evidence="1" type="primary">mad14</name>
    <name evidence="1" type="ORF">ACTIVE_1791</name>
</gene>
<dbReference type="Proteomes" id="UP000501240">
    <property type="component" value="Chromosome"/>
</dbReference>
<dbReference type="GO" id="GO:0016740">
    <property type="term" value="F:transferase activity"/>
    <property type="evidence" value="ECO:0007669"/>
    <property type="project" value="UniProtKB-KW"/>
</dbReference>
<dbReference type="EMBL" id="CP053892">
    <property type="protein sequence ID" value="QKG20154.1"/>
    <property type="molecule type" value="Genomic_DNA"/>
</dbReference>
<evidence type="ECO:0000313" key="1">
    <source>
        <dbReference type="EMBL" id="QKG20154.1"/>
    </source>
</evidence>
<dbReference type="InterPro" id="IPR023214">
    <property type="entry name" value="HAD_sf"/>
</dbReference>
<dbReference type="SUPFAM" id="SSF56784">
    <property type="entry name" value="HAD-like"/>
    <property type="match status" value="1"/>
</dbReference>
<sequence>MKARSVRDDPAAGPPGDLPATVKCLVWDLDDTLWSGILLEDGEVRLSDAVREVIAELDSRGVLQSVASKNDPDLAWRRLERLGVAEYFVHARIGWGPKSDAVREIAERLNFAEHTIAFIDDQPAERAEVAFHLPQVRCYPAEMATELTALPEFSPAVVTVDSRRRREMYQAGLARDADRAGFTGPDDEFLRSLGMVLAIARADGERLSRVEELTLRTSQMNATGVHYSDATLRGLLADPDHEVLVAALTDRFGPHGAIGVLLLERHPAVWNLKLLATSCRVVSFGAGSVILRWLIGQAAKAGVHLLADFRATERNRIMEVTYRFAGFDDSPCACRDGLTEPAGGEGITRLHLEPTEQQEPTTMRLVAPDLCGTVI</sequence>
<dbReference type="AlphaFoldDB" id="A0A7D3VT03"/>